<dbReference type="STRING" id="282683.SAMN04488105_110173"/>
<proteinExistence type="predicted"/>
<keyword evidence="2" id="KW-1185">Reference proteome</keyword>
<accession>A0A1G7HAF0</accession>
<evidence type="ECO:0000313" key="1">
    <source>
        <dbReference type="EMBL" id="SDE97356.1"/>
    </source>
</evidence>
<organism evidence="1 2">
    <name type="scientific">Salipiger thiooxidans</name>
    <dbReference type="NCBI Taxonomy" id="282683"/>
    <lineage>
        <taxon>Bacteria</taxon>
        <taxon>Pseudomonadati</taxon>
        <taxon>Pseudomonadota</taxon>
        <taxon>Alphaproteobacteria</taxon>
        <taxon>Rhodobacterales</taxon>
        <taxon>Roseobacteraceae</taxon>
        <taxon>Salipiger</taxon>
    </lineage>
</organism>
<dbReference type="RefSeq" id="WP_089961135.1">
    <property type="nucleotide sequence ID" value="NZ_FNAV01000010.1"/>
</dbReference>
<protein>
    <submittedName>
        <fullName evidence="1">Uncharacterized protein</fullName>
    </submittedName>
</protein>
<evidence type="ECO:0000313" key="2">
    <source>
        <dbReference type="Proteomes" id="UP000198994"/>
    </source>
</evidence>
<dbReference type="Proteomes" id="UP000198994">
    <property type="component" value="Unassembled WGS sequence"/>
</dbReference>
<name>A0A1G7HAF0_9RHOB</name>
<dbReference type="EMBL" id="FNAV01000010">
    <property type="protein sequence ID" value="SDE97356.1"/>
    <property type="molecule type" value="Genomic_DNA"/>
</dbReference>
<reference evidence="2" key="1">
    <citation type="submission" date="2016-10" db="EMBL/GenBank/DDBJ databases">
        <authorList>
            <person name="Varghese N."/>
            <person name="Submissions S."/>
        </authorList>
    </citation>
    <scope>NUCLEOTIDE SEQUENCE [LARGE SCALE GENOMIC DNA]</scope>
    <source>
        <strain evidence="2">DSM 10146</strain>
    </source>
</reference>
<gene>
    <name evidence="1" type="ORF">SAMN04488105_110173</name>
</gene>
<dbReference type="AlphaFoldDB" id="A0A1G7HAF0"/>
<sequence>MTTPTRIVGLRPLRPGLLARLLGWTHARLRARRTTRRIDALRRDRAIARDIGQPLPPLPERPLHDRW</sequence>